<dbReference type="EMBL" id="GECZ01015507">
    <property type="protein sequence ID" value="JAS54262.1"/>
    <property type="molecule type" value="Transcribed_RNA"/>
</dbReference>
<keyword evidence="3" id="KW-0964">Secreted</keyword>
<gene>
    <name evidence="7" type="ORF">g.31987</name>
</gene>
<protein>
    <recommendedName>
        <fullName evidence="8">Gamma-interferon-inducible lysosomal thiol reductase</fullName>
    </recommendedName>
</protein>
<feature type="chain" id="PRO_5008583124" description="Gamma-interferon-inducible lysosomal thiol reductase" evidence="6">
    <location>
        <begin position="18"/>
        <end position="215"/>
    </location>
</feature>
<comment type="similarity">
    <text evidence="2">Belongs to the GILT family.</text>
</comment>
<evidence type="ECO:0000256" key="4">
    <source>
        <dbReference type="ARBA" id="ARBA00022729"/>
    </source>
</evidence>
<dbReference type="PANTHER" id="PTHR13234">
    <property type="entry name" value="GAMMA-INTERFERON INDUCIBLE LYSOSOMAL THIOL REDUCTASE GILT"/>
    <property type="match status" value="1"/>
</dbReference>
<dbReference type="InterPro" id="IPR004911">
    <property type="entry name" value="Interferon-induced_GILT"/>
</dbReference>
<accession>A0A1B6FVM9</accession>
<feature type="signal peptide" evidence="6">
    <location>
        <begin position="1"/>
        <end position="17"/>
    </location>
</feature>
<evidence type="ECO:0000256" key="3">
    <source>
        <dbReference type="ARBA" id="ARBA00022525"/>
    </source>
</evidence>
<evidence type="ECO:0000256" key="6">
    <source>
        <dbReference type="SAM" id="SignalP"/>
    </source>
</evidence>
<dbReference type="GO" id="GO:0005576">
    <property type="term" value="C:extracellular region"/>
    <property type="evidence" value="ECO:0007669"/>
    <property type="project" value="UniProtKB-SubCell"/>
</dbReference>
<dbReference type="InterPro" id="IPR036249">
    <property type="entry name" value="Thioredoxin-like_sf"/>
</dbReference>
<evidence type="ECO:0000313" key="7">
    <source>
        <dbReference type="EMBL" id="JAS54262.1"/>
    </source>
</evidence>
<evidence type="ECO:0008006" key="8">
    <source>
        <dbReference type="Google" id="ProtNLM"/>
    </source>
</evidence>
<dbReference type="Gene3D" id="3.40.30.10">
    <property type="entry name" value="Glutaredoxin"/>
    <property type="match status" value="1"/>
</dbReference>
<dbReference type="AlphaFoldDB" id="A0A1B6FVM9"/>
<keyword evidence="4 6" id="KW-0732">Signal</keyword>
<dbReference type="PANTHER" id="PTHR13234:SF8">
    <property type="entry name" value="GAMMA-INTERFERON-INDUCIBLE LYSOSOMAL THIOL REDUCTASE"/>
    <property type="match status" value="1"/>
</dbReference>
<evidence type="ECO:0000256" key="1">
    <source>
        <dbReference type="ARBA" id="ARBA00004613"/>
    </source>
</evidence>
<keyword evidence="5" id="KW-0325">Glycoprotein</keyword>
<proteinExistence type="inferred from homology"/>
<name>A0A1B6FVM9_9HEMI</name>
<comment type="subcellular location">
    <subcellularLocation>
        <location evidence="1">Secreted</location>
    </subcellularLocation>
</comment>
<reference evidence="7" key="1">
    <citation type="submission" date="2015-11" db="EMBL/GenBank/DDBJ databases">
        <title>De novo transcriptome assembly of four potential Pierce s Disease insect vectors from Arizona vineyards.</title>
        <authorList>
            <person name="Tassone E.E."/>
        </authorList>
    </citation>
    <scope>NUCLEOTIDE SEQUENCE</scope>
</reference>
<evidence type="ECO:0000256" key="2">
    <source>
        <dbReference type="ARBA" id="ARBA00005679"/>
    </source>
</evidence>
<sequence length="215" mass="24239">MMNRLLVLATCLACVLSSPLEKKDSVKLTVFYESYCPYSIDFIDKQLYGAWNYFKKHLQVDLVPFGNAEQTYENGHFVFRCQHGPKECVGNILHSCAIYEACGKRGTLHCPVPKLKKAMDYIDCVIDQEDQQKASDQCATKAGLVPKVINKCANGKLGEWLESGYGNQTNAFNKPPVTYVPFIVINGKHTEKTQDEAQKDLKALICKYIPDQCKK</sequence>
<organism evidence="7">
    <name type="scientific">Cuerna arida</name>
    <dbReference type="NCBI Taxonomy" id="1464854"/>
    <lineage>
        <taxon>Eukaryota</taxon>
        <taxon>Metazoa</taxon>
        <taxon>Ecdysozoa</taxon>
        <taxon>Arthropoda</taxon>
        <taxon>Hexapoda</taxon>
        <taxon>Insecta</taxon>
        <taxon>Pterygota</taxon>
        <taxon>Neoptera</taxon>
        <taxon>Paraneoptera</taxon>
        <taxon>Hemiptera</taxon>
        <taxon>Auchenorrhyncha</taxon>
        <taxon>Membracoidea</taxon>
        <taxon>Cicadellidae</taxon>
        <taxon>Cicadellinae</taxon>
        <taxon>Proconiini</taxon>
        <taxon>Cuerna</taxon>
    </lineage>
</organism>
<dbReference type="Pfam" id="PF03227">
    <property type="entry name" value="GILT"/>
    <property type="match status" value="1"/>
</dbReference>
<evidence type="ECO:0000256" key="5">
    <source>
        <dbReference type="ARBA" id="ARBA00023180"/>
    </source>
</evidence>
<dbReference type="GO" id="GO:0016671">
    <property type="term" value="F:oxidoreductase activity, acting on a sulfur group of donors, disulfide as acceptor"/>
    <property type="evidence" value="ECO:0007669"/>
    <property type="project" value="InterPro"/>
</dbReference>
<dbReference type="SUPFAM" id="SSF52833">
    <property type="entry name" value="Thioredoxin-like"/>
    <property type="match status" value="1"/>
</dbReference>